<dbReference type="RefSeq" id="WP_009860178.1">
    <property type="nucleotide sequence ID" value="NZ_KQ033912.1"/>
</dbReference>
<dbReference type="EMBL" id="AQHV01000011">
    <property type="protein sequence ID" value="KKB55990.1"/>
    <property type="molecule type" value="Genomic_DNA"/>
</dbReference>
<evidence type="ECO:0008006" key="4">
    <source>
        <dbReference type="Google" id="ProtNLM"/>
    </source>
</evidence>
<protein>
    <recommendedName>
        <fullName evidence="4">Immunity protein 17</fullName>
    </recommendedName>
</protein>
<dbReference type="AlphaFoldDB" id="A0A0F5JEN5"/>
<keyword evidence="1" id="KW-0472">Membrane</keyword>
<accession>A0A0F5JEN5</accession>
<feature type="transmembrane region" description="Helical" evidence="1">
    <location>
        <begin position="50"/>
        <end position="69"/>
    </location>
</feature>
<comment type="caution">
    <text evidence="2">The sequence shown here is derived from an EMBL/GenBank/DDBJ whole genome shotgun (WGS) entry which is preliminary data.</text>
</comment>
<evidence type="ECO:0000256" key="1">
    <source>
        <dbReference type="SAM" id="Phobius"/>
    </source>
</evidence>
<gene>
    <name evidence="2" type="ORF">HMPREF1535_01963</name>
</gene>
<dbReference type="GeneID" id="69983231"/>
<evidence type="ECO:0000313" key="3">
    <source>
        <dbReference type="Proteomes" id="UP000033047"/>
    </source>
</evidence>
<feature type="transmembrane region" description="Helical" evidence="1">
    <location>
        <begin position="6"/>
        <end position="29"/>
    </location>
</feature>
<dbReference type="PATRIC" id="fig|927665.4.peg.2013"/>
<proteinExistence type="predicted"/>
<evidence type="ECO:0000313" key="2">
    <source>
        <dbReference type="EMBL" id="KKB55990.1"/>
    </source>
</evidence>
<dbReference type="HOGENOM" id="CLU_196775_1_0_10"/>
<keyword evidence="1" id="KW-0812">Transmembrane</keyword>
<keyword evidence="1" id="KW-1133">Transmembrane helix</keyword>
<dbReference type="Pfam" id="PF15562">
    <property type="entry name" value="Imm17"/>
    <property type="match status" value="1"/>
</dbReference>
<organism evidence="2 3">
    <name type="scientific">Parabacteroides goldsteinii DSM 19448 = WAL 12034</name>
    <dbReference type="NCBI Taxonomy" id="927665"/>
    <lineage>
        <taxon>Bacteria</taxon>
        <taxon>Pseudomonadati</taxon>
        <taxon>Bacteroidota</taxon>
        <taxon>Bacteroidia</taxon>
        <taxon>Bacteroidales</taxon>
        <taxon>Tannerellaceae</taxon>
        <taxon>Parabacteroides</taxon>
    </lineage>
</organism>
<reference evidence="2 3" key="1">
    <citation type="submission" date="2013-04" db="EMBL/GenBank/DDBJ databases">
        <title>The Genome Sequence of Parabacteroides goldsteinii DSM 19448.</title>
        <authorList>
            <consortium name="The Broad Institute Genomics Platform"/>
            <person name="Earl A."/>
            <person name="Ward D."/>
            <person name="Feldgarden M."/>
            <person name="Gevers D."/>
            <person name="Martens E."/>
            <person name="Sakamoto M."/>
            <person name="Benno Y."/>
            <person name="Song Y."/>
            <person name="Liu C."/>
            <person name="Lee J."/>
            <person name="Bolanos M."/>
            <person name="Vaisanen M.L."/>
            <person name="Finegold S.M."/>
            <person name="Walker B."/>
            <person name="Young S."/>
            <person name="Zeng Q."/>
            <person name="Gargeya S."/>
            <person name="Fitzgerald M."/>
            <person name="Haas B."/>
            <person name="Abouelleil A."/>
            <person name="Allen A.W."/>
            <person name="Alvarado L."/>
            <person name="Arachchi H.M."/>
            <person name="Berlin A.M."/>
            <person name="Chapman S.B."/>
            <person name="Gainer-Dewar J."/>
            <person name="Goldberg J."/>
            <person name="Griggs A."/>
            <person name="Gujja S."/>
            <person name="Hansen M."/>
            <person name="Howarth C."/>
            <person name="Imamovic A."/>
            <person name="Ireland A."/>
            <person name="Larimer J."/>
            <person name="McCowan C."/>
            <person name="Murphy C."/>
            <person name="Pearson M."/>
            <person name="Poon T.W."/>
            <person name="Priest M."/>
            <person name="Roberts A."/>
            <person name="Saif S."/>
            <person name="Shea T."/>
            <person name="Sisk P."/>
            <person name="Sykes S."/>
            <person name="Wortman J."/>
            <person name="Nusbaum C."/>
            <person name="Birren B."/>
        </authorList>
    </citation>
    <scope>NUCLEOTIDE SEQUENCE [LARGE SCALE GENOMIC DNA]</scope>
    <source>
        <strain evidence="2 3">DSM 19448</strain>
    </source>
</reference>
<name>A0A0F5JEN5_9BACT</name>
<dbReference type="InterPro" id="IPR029087">
    <property type="entry name" value="Imm17"/>
</dbReference>
<dbReference type="Proteomes" id="UP000033047">
    <property type="component" value="Unassembled WGS sequence"/>
</dbReference>
<dbReference type="STRING" id="927665.HMPREF1535_01963"/>
<sequence length="70" mass="7769">MEPTDYFILAIFIALGAFSLVAAIFNFDWYFETSGATTFVNKFGRKGARIFYALLGLALIGCGTLGLIYW</sequence>